<keyword evidence="3" id="KW-1185">Reference proteome</keyword>
<feature type="region of interest" description="Disordered" evidence="1">
    <location>
        <begin position="285"/>
        <end position="310"/>
    </location>
</feature>
<protein>
    <submittedName>
        <fullName evidence="2">Eco29kI family restriction endonuclease</fullName>
    </submittedName>
</protein>
<dbReference type="AlphaFoldDB" id="A0A5R9FTH3"/>
<feature type="compositionally biased region" description="Basic and acidic residues" evidence="1">
    <location>
        <begin position="301"/>
        <end position="310"/>
    </location>
</feature>
<keyword evidence="2" id="KW-0255">Endonuclease</keyword>
<evidence type="ECO:0000313" key="3">
    <source>
        <dbReference type="Proteomes" id="UP000305906"/>
    </source>
</evidence>
<evidence type="ECO:0000256" key="1">
    <source>
        <dbReference type="SAM" id="MobiDB-lite"/>
    </source>
</evidence>
<name>A0A5R9FTH3_9ACTN</name>
<comment type="caution">
    <text evidence="2">The sequence shown here is derived from an EMBL/GenBank/DDBJ whole genome shotgun (WGS) entry which is preliminary data.</text>
</comment>
<gene>
    <name evidence="2" type="ORF">FE633_12535</name>
</gene>
<keyword evidence="2" id="KW-0540">Nuclease</keyword>
<accession>A0A5R9FTH3</accession>
<dbReference type="EMBL" id="VBZC01000011">
    <property type="protein sequence ID" value="TLS45969.1"/>
    <property type="molecule type" value="Genomic_DNA"/>
</dbReference>
<feature type="region of interest" description="Disordered" evidence="1">
    <location>
        <begin position="238"/>
        <end position="273"/>
    </location>
</feature>
<dbReference type="GO" id="GO:0004519">
    <property type="term" value="F:endonuclease activity"/>
    <property type="evidence" value="ECO:0007669"/>
    <property type="project" value="UniProtKB-KW"/>
</dbReference>
<dbReference type="InterPro" id="IPR018575">
    <property type="entry name" value="Restrct_endonuc_II_Eco29kI"/>
</dbReference>
<evidence type="ECO:0000313" key="2">
    <source>
        <dbReference type="EMBL" id="TLS45969.1"/>
    </source>
</evidence>
<keyword evidence="2" id="KW-0378">Hydrolase</keyword>
<organism evidence="2 3">
    <name type="scientific">Streptomyces montanus</name>
    <dbReference type="NCBI Taxonomy" id="2580423"/>
    <lineage>
        <taxon>Bacteria</taxon>
        <taxon>Bacillati</taxon>
        <taxon>Actinomycetota</taxon>
        <taxon>Actinomycetes</taxon>
        <taxon>Kitasatosporales</taxon>
        <taxon>Streptomycetaceae</taxon>
        <taxon>Streptomyces</taxon>
    </lineage>
</organism>
<feature type="compositionally biased region" description="Basic and acidic residues" evidence="1">
    <location>
        <begin position="247"/>
        <end position="273"/>
    </location>
</feature>
<reference evidence="2 3" key="1">
    <citation type="submission" date="2019-05" db="EMBL/GenBank/DDBJ databases">
        <title>Streptomyces sp. NEAU-C151, a novel actinomycete isolated from soil.</title>
        <authorList>
            <person name="Han L."/>
            <person name="Jiang H."/>
        </authorList>
    </citation>
    <scope>NUCLEOTIDE SEQUENCE [LARGE SCALE GENOMIC DNA]</scope>
    <source>
        <strain evidence="2 3">NEAU-C151</strain>
    </source>
</reference>
<proteinExistence type="predicted"/>
<dbReference type="Pfam" id="PF09517">
    <property type="entry name" value="RE_Eco29kI"/>
    <property type="match status" value="1"/>
</dbReference>
<dbReference type="RefSeq" id="WP_138045188.1">
    <property type="nucleotide sequence ID" value="NZ_VBZC01000011.1"/>
</dbReference>
<dbReference type="Proteomes" id="UP000305906">
    <property type="component" value="Unassembled WGS sequence"/>
</dbReference>
<sequence>MFEFEPSVETRRVDLVGIAEIAELSGMTRQAITNMRSRDAQFPLPLVELRSGPVFSGSAVRDYLDRRGRSSQPVATPSVQRKRTERFNPLDRINLAWSVEQALREEPLNPLAPEVSFNGSGLYCIYYAGPYEPYSQLDLETPIYVGRAVPKGARAGLNGLLSTPEEPVLYLRLREHARSLAQVESYGAENGQPQLRLSDFKCRFLVVDDIWVPLAEALMIGHYRPLWNQVLQGFGNHDPGGGRRRGARPDWDEFHPGRTWAAKHDKPGRSPEESLRLIREHLAVPVANPDPTSTPELTEAELSHFTEGDL</sequence>